<feature type="compositionally biased region" description="Acidic residues" evidence="2">
    <location>
        <begin position="421"/>
        <end position="499"/>
    </location>
</feature>
<feature type="compositionally biased region" description="Low complexity" evidence="2">
    <location>
        <begin position="539"/>
        <end position="553"/>
    </location>
</feature>
<feature type="region of interest" description="Disordered" evidence="2">
    <location>
        <begin position="417"/>
        <end position="582"/>
    </location>
</feature>
<proteinExistence type="inferred from homology"/>
<reference evidence="3 4" key="1">
    <citation type="journal article" date="2023" name="Commun. Biol.">
        <title>Genome analysis of Parmales, the sister group of diatoms, reveals the evolutionary specialization of diatoms from phago-mixotrophs to photoautotrophs.</title>
        <authorList>
            <person name="Ban H."/>
            <person name="Sato S."/>
            <person name="Yoshikawa S."/>
            <person name="Yamada K."/>
            <person name="Nakamura Y."/>
            <person name="Ichinomiya M."/>
            <person name="Sato N."/>
            <person name="Blanc-Mathieu R."/>
            <person name="Endo H."/>
            <person name="Kuwata A."/>
            <person name="Ogata H."/>
        </authorList>
    </citation>
    <scope>NUCLEOTIDE SEQUENCE [LARGE SCALE GENOMIC DNA]</scope>
</reference>
<evidence type="ECO:0000256" key="1">
    <source>
        <dbReference type="ARBA" id="ARBA00005369"/>
    </source>
</evidence>
<name>A0ABQ6MPA5_9STRA</name>
<organism evidence="3 4">
    <name type="scientific">Tetraparma gracilis</name>
    <dbReference type="NCBI Taxonomy" id="2962635"/>
    <lineage>
        <taxon>Eukaryota</taxon>
        <taxon>Sar</taxon>
        <taxon>Stramenopiles</taxon>
        <taxon>Ochrophyta</taxon>
        <taxon>Bolidophyceae</taxon>
        <taxon>Parmales</taxon>
        <taxon>Triparmaceae</taxon>
        <taxon>Tetraparma</taxon>
    </lineage>
</organism>
<dbReference type="PANTHER" id="PTHR11579">
    <property type="entry name" value="PROTEIN-L-ISOASPARTATE O-METHYLTRANSFERASE"/>
    <property type="match status" value="1"/>
</dbReference>
<protein>
    <submittedName>
        <fullName evidence="3">Uncharacterized protein</fullName>
    </submittedName>
</protein>
<evidence type="ECO:0000313" key="3">
    <source>
        <dbReference type="EMBL" id="GMI29653.1"/>
    </source>
</evidence>
<dbReference type="SUPFAM" id="SSF53335">
    <property type="entry name" value="S-adenosyl-L-methionine-dependent methyltransferases"/>
    <property type="match status" value="1"/>
</dbReference>
<dbReference type="InterPro" id="IPR029063">
    <property type="entry name" value="SAM-dependent_MTases_sf"/>
</dbReference>
<dbReference type="Pfam" id="PF01135">
    <property type="entry name" value="PCMT"/>
    <property type="match status" value="1"/>
</dbReference>
<comment type="caution">
    <text evidence="3">The sequence shown here is derived from an EMBL/GenBank/DDBJ whole genome shotgun (WGS) entry which is preliminary data.</text>
</comment>
<dbReference type="InterPro" id="IPR000682">
    <property type="entry name" value="PCMT"/>
</dbReference>
<evidence type="ECO:0000256" key="2">
    <source>
        <dbReference type="SAM" id="MobiDB-lite"/>
    </source>
</evidence>
<dbReference type="Proteomes" id="UP001165060">
    <property type="component" value="Unassembled WGS sequence"/>
</dbReference>
<keyword evidence="4" id="KW-1185">Reference proteome</keyword>
<gene>
    <name evidence="3" type="ORF">TeGR_g12761</name>
</gene>
<sequence>MWLSSGRSNAEMVEKLSHYGVIKSPSVRSGFSHVDRSLFVPHSLSGSAFSDEPLRHGPLHLSAPHIYATALDALCLPPDSALSFLNLGSGSGYLSAIASCILGPRALSHGVELDAGNLAFSQAALARLRASAGPEFCTARLPDITLVRGNALNVSELNLARCYDRIYLGASIRAADLPGVARLLAVGGVLVGPVEDELVRVRRVYAAEEEGAAPDAKARAGFCMGSRSAVLPSEFEQETLSGVRFAPLLREPALEPPLPNPTFSHVRPLRLFGKRYRQALMAAMLCHKADLVQPSGLRNNAAALPADCLYVIFSFCGRAHFNTGPTAEEKARDFLGLFRAEHGRRGRAEESARQADLQRRLSETKHAQMLNVARRLDDHLGLLLADEENRDLLGADRMHEIAALSRRLRAGGLGGYRGWADDFEAEDGEDEEEPDEDEEEPDEDEGEDEGMGVEEFEADFADHEIDDDDVDGEEVEAEEEAEAGEEDDDEDEEEEEDYFDAPSAAGKETVAVFDDSESSDSEASDYEEAEEDAFEDASELPLAAAARSASVDSVDYEQAHESKVKKPRTAARKVSDADAIGY</sequence>
<dbReference type="EMBL" id="BRYB01000413">
    <property type="protein sequence ID" value="GMI29653.1"/>
    <property type="molecule type" value="Genomic_DNA"/>
</dbReference>
<feature type="compositionally biased region" description="Acidic residues" evidence="2">
    <location>
        <begin position="514"/>
        <end position="538"/>
    </location>
</feature>
<dbReference type="PANTHER" id="PTHR11579:SF9">
    <property type="entry name" value="PROTEIN-L-ISOASPARTATE O-METHYLTRANSFERASE"/>
    <property type="match status" value="1"/>
</dbReference>
<evidence type="ECO:0000313" key="4">
    <source>
        <dbReference type="Proteomes" id="UP001165060"/>
    </source>
</evidence>
<accession>A0ABQ6MPA5</accession>
<comment type="similarity">
    <text evidence="1">Belongs to the methyltransferase superfamily. L-isoaspartyl/D-aspartyl protein methyltransferase family.</text>
</comment>
<dbReference type="Gene3D" id="3.40.50.150">
    <property type="entry name" value="Vaccinia Virus protein VP39"/>
    <property type="match status" value="1"/>
</dbReference>